<gene>
    <name evidence="1" type="ORF">T03_12299</name>
</gene>
<name>A0A0V1CK79_TRIBR</name>
<proteinExistence type="predicted"/>
<dbReference type="EMBL" id="JYDI01000177">
    <property type="protein sequence ID" value="KRY49404.1"/>
    <property type="molecule type" value="Genomic_DNA"/>
</dbReference>
<protein>
    <submittedName>
        <fullName evidence="1">Uncharacterized protein</fullName>
    </submittedName>
</protein>
<keyword evidence="2" id="KW-1185">Reference proteome</keyword>
<dbReference type="AlphaFoldDB" id="A0A0V1CK79"/>
<evidence type="ECO:0000313" key="2">
    <source>
        <dbReference type="Proteomes" id="UP000054653"/>
    </source>
</evidence>
<reference evidence="1 2" key="1">
    <citation type="submission" date="2015-01" db="EMBL/GenBank/DDBJ databases">
        <title>Evolution of Trichinella species and genotypes.</title>
        <authorList>
            <person name="Korhonen P.K."/>
            <person name="Edoardo P."/>
            <person name="Giuseppe L.R."/>
            <person name="Gasser R.B."/>
        </authorList>
    </citation>
    <scope>NUCLEOTIDE SEQUENCE [LARGE SCALE GENOMIC DNA]</scope>
    <source>
        <strain evidence="1">ISS120</strain>
    </source>
</reference>
<comment type="caution">
    <text evidence="1">The sequence shown here is derived from an EMBL/GenBank/DDBJ whole genome shotgun (WGS) entry which is preliminary data.</text>
</comment>
<accession>A0A0V1CK79</accession>
<evidence type="ECO:0000313" key="1">
    <source>
        <dbReference type="EMBL" id="KRY49404.1"/>
    </source>
</evidence>
<dbReference type="Proteomes" id="UP000054653">
    <property type="component" value="Unassembled WGS sequence"/>
</dbReference>
<sequence>MPVRTASACCELPERNSDSQVIALTLTNNQYRRYQFEEMKRRRTSGANDGRAGYFGYEVSTGVYSFY</sequence>
<organism evidence="1 2">
    <name type="scientific">Trichinella britovi</name>
    <name type="common">Parasitic roundworm</name>
    <dbReference type="NCBI Taxonomy" id="45882"/>
    <lineage>
        <taxon>Eukaryota</taxon>
        <taxon>Metazoa</taxon>
        <taxon>Ecdysozoa</taxon>
        <taxon>Nematoda</taxon>
        <taxon>Enoplea</taxon>
        <taxon>Dorylaimia</taxon>
        <taxon>Trichinellida</taxon>
        <taxon>Trichinellidae</taxon>
        <taxon>Trichinella</taxon>
    </lineage>
</organism>